<gene>
    <name evidence="6" type="ORF">BH720_16775</name>
</gene>
<dbReference type="PROSITE" id="PS00330">
    <property type="entry name" value="HEMOLYSIN_CALCIUM"/>
    <property type="match status" value="2"/>
</dbReference>
<dbReference type="InterPro" id="IPR013519">
    <property type="entry name" value="Int_alpha_beta-p"/>
</dbReference>
<evidence type="ECO:0000256" key="4">
    <source>
        <dbReference type="SAM" id="MobiDB-lite"/>
    </source>
</evidence>
<evidence type="ECO:0000313" key="6">
    <source>
        <dbReference type="EMBL" id="OEJ74008.1"/>
    </source>
</evidence>
<dbReference type="SMART" id="SM00191">
    <property type="entry name" value="Int_alpha"/>
    <property type="match status" value="7"/>
</dbReference>
<keyword evidence="1" id="KW-0732">Signal</keyword>
<dbReference type="STRING" id="1781255.BH720_16775"/>
<dbReference type="Pfam" id="PF13688">
    <property type="entry name" value="Reprolysin_5"/>
    <property type="match status" value="1"/>
</dbReference>
<dbReference type="Pfam" id="PF01839">
    <property type="entry name" value="FG-GAP"/>
    <property type="match status" value="3"/>
</dbReference>
<dbReference type="InterPro" id="IPR028994">
    <property type="entry name" value="Integrin_alpha_N"/>
</dbReference>
<evidence type="ECO:0000256" key="2">
    <source>
        <dbReference type="ARBA" id="ARBA00022737"/>
    </source>
</evidence>
<dbReference type="PRINTS" id="PR00313">
    <property type="entry name" value="CABNDNGRPT"/>
</dbReference>
<accession>A0A1E5QHB6</accession>
<dbReference type="InterPro" id="IPR001343">
    <property type="entry name" value="Hemolysn_Ca-bd"/>
</dbReference>
<dbReference type="SUPFAM" id="SSF69318">
    <property type="entry name" value="Integrin alpha N-terminal domain"/>
    <property type="match status" value="1"/>
</dbReference>
<feature type="region of interest" description="Disordered" evidence="4">
    <location>
        <begin position="345"/>
        <end position="368"/>
    </location>
</feature>
<name>A0A1E5QHB6_9CYAN</name>
<dbReference type="PANTHER" id="PTHR13412">
    <property type="entry name" value="T-CELL IMMUNOMODULATORY PROTEIN HOMOLOG"/>
    <property type="match status" value="1"/>
</dbReference>
<dbReference type="PANTHER" id="PTHR13412:SF0">
    <property type="entry name" value="T-CELL IMMUNOMODULATORY PROTEIN"/>
    <property type="match status" value="1"/>
</dbReference>
<evidence type="ECO:0000256" key="1">
    <source>
        <dbReference type="ARBA" id="ARBA00022729"/>
    </source>
</evidence>
<reference evidence="6" key="1">
    <citation type="submission" date="2016-09" db="EMBL/GenBank/DDBJ databases">
        <title>Draft genome of thermotolerant cyanobacterium Desertifilum sp. strain IPPAS B-1220.</title>
        <authorList>
            <person name="Sinetova M.A."/>
            <person name="Bolakhan K."/>
            <person name="Zayadan B.K."/>
            <person name="Mironov K.S."/>
            <person name="Ustinova V."/>
            <person name="Kupriyanova E.V."/>
            <person name="Sidorov R.A."/>
            <person name="Skrypnik A.N."/>
            <person name="Gogoleva N.E."/>
            <person name="Gogolev Y.V."/>
            <person name="Los D.A."/>
        </authorList>
    </citation>
    <scope>NUCLEOTIDE SEQUENCE [LARGE SCALE GENOMIC DNA]</scope>
    <source>
        <strain evidence="6">IPPAS B-1220</strain>
    </source>
</reference>
<dbReference type="Gene3D" id="2.60.120.380">
    <property type="match status" value="1"/>
</dbReference>
<comment type="caution">
    <text evidence="6">The sequence shown here is derived from an EMBL/GenBank/DDBJ whole genome shotgun (WGS) entry which is preliminary data.</text>
</comment>
<evidence type="ECO:0000259" key="5">
    <source>
        <dbReference type="Pfam" id="PF04151"/>
    </source>
</evidence>
<dbReference type="Pfam" id="PF04151">
    <property type="entry name" value="PPC"/>
    <property type="match status" value="1"/>
</dbReference>
<sequence length="1388" mass="146141">MVIQGTPQADFIIGTPDNDTILGLEGDDAILGNQGDDLLYGNQDRDRLWGGKGRDTLYGGKDDDTLYGNQGEDYLQGNSGNDVLYGGKDNDILRGGKDNDSLFGDLGNDVLYGDLGNDTLTGGAGRDIFVLRQGRNWITDFTQGEDLLGLEGLTFSQLAITQSGNNTQIAIQATGEVIGILQGINSTNLSASDFTTSLSPLSSPTTPPVTPPSRPPITSIPINSLFVPVDSSLVPGNPGENDPTISRQRFVDVNFTLLPDTGGQTLQLNLFDDATFNVILDAVRPSTDNSSTVRIGEIEGIPESQVILVNDGEVISGNISLPDGRFFHIRFVGNNVHAIREIDPAKLPQGDPTDTLPGAEPNNGLSNSEAEHFSSQFLNSSAEFGSSFSAVADETSLLDVMVVYTPSSRLAAQGNTALNTLINLAVEETNLGYAKSGVIQRIRLVHTAEVAYTETANEPFSNALDAVTKPADGLIDNVHSLRNTYSADLVSFWINDNRSGGLGWVMQNPSYGFENYGFSVVHYGFASGPSYSFAHEFGHNQGATHNIEDAYNQQGQIVSGAFPYSFGYRDPGGAFRTIMAYDIRNSFGFGTVPPINYWSNPDLTYQGRPLGIPGQADNRLTLNNTRMFVGNWRQSNDNLVNARVISGSSITATALNVNATKEISEPNHAGMVGGKSIWWSWTAPRSGSVTINTTGSQIDTLLVVYRGNNVASLIPVANNDNASPEVLTSQLTFDAVAGQTYKIAVDGKNNTFGEIQLSLQQESSPSNSPIILLSDVAAGIGGFAINGINTGDIFLQLNEVSHAGDVNGDGFDDIIIGSLFVNESAGQVYLVFGKNNTNPINLTNLNNNGFIADGLNTNERAGASVSNAGDVNGDGFDDVIFGAPYVNSLAGQSYIIFGGTNNPPVNLTNLGNRGFVINGRNNGDRSGFRVSGVGDVNGDGLDDVLIRAIEANNRQGETYVVFGKSDNSPVNLNNLESRGFIITSPNQLGFGAGLAGDVNGDGLRDLIIPGFQADQTTGKTFVVFGKPDDDPIDLENLGAQGFVIDFPENSSNFFSGSLGDISGDGLDDLVVSVGNSTESREAYVIFGKADNTSIDLANLGAGGFKVQGTSKGEYSALSVVNAGDVNGDGVNDLILGTISGKKESFVVYGKADSNSVDLDNLEGRGFEIKGDGYGGTRVSGGGDVNGDGFADLIIGEFPSELAGQSYVVFGGNFTNSVTQMGGINADRLVGTAAPDVLFGAQNNDTLIGNGGADVLNGGAGDDLLVVSDTNFKRIVGGNGIDTLLLDGSGLNLDVTPIANRNKIKGVEIIDLTGTGDNTFTLNYAGLLNLVAEVRPSRITVLGNSGDRVIADLAGVGFTQSSSGDFTTYTKDSLQLVVSNTINQSSIII</sequence>
<dbReference type="GO" id="GO:0005509">
    <property type="term" value="F:calcium ion binding"/>
    <property type="evidence" value="ECO:0007669"/>
    <property type="project" value="InterPro"/>
</dbReference>
<dbReference type="SUPFAM" id="SSF51120">
    <property type="entry name" value="beta-Roll"/>
    <property type="match status" value="1"/>
</dbReference>
<dbReference type="RefSeq" id="WP_069968372.1">
    <property type="nucleotide sequence ID" value="NZ_CM124774.1"/>
</dbReference>
<evidence type="ECO:0000256" key="3">
    <source>
        <dbReference type="ARBA" id="ARBA00023180"/>
    </source>
</evidence>
<dbReference type="InterPro" id="IPR007280">
    <property type="entry name" value="Peptidase_C_arc/bac"/>
</dbReference>
<dbReference type="InterPro" id="IPR011049">
    <property type="entry name" value="Serralysin-like_metalloprot_C"/>
</dbReference>
<dbReference type="SUPFAM" id="SSF55486">
    <property type="entry name" value="Metalloproteases ('zincins'), catalytic domain"/>
    <property type="match status" value="1"/>
</dbReference>
<dbReference type="PROSITE" id="PS51470">
    <property type="entry name" value="FG_GAP"/>
    <property type="match status" value="1"/>
</dbReference>
<dbReference type="InterPro" id="IPR013517">
    <property type="entry name" value="FG-GAP"/>
</dbReference>
<proteinExistence type="predicted"/>
<dbReference type="Gene3D" id="2.150.10.10">
    <property type="entry name" value="Serralysin-like metalloprotease, C-terminal"/>
    <property type="match status" value="2"/>
</dbReference>
<keyword evidence="2" id="KW-0677">Repeat</keyword>
<dbReference type="OrthoDB" id="468607at2"/>
<dbReference type="InterPro" id="IPR018511">
    <property type="entry name" value="Hemolysin-typ_Ca-bd_CS"/>
</dbReference>
<protein>
    <recommendedName>
        <fullName evidence="5">Peptidase C-terminal archaeal/bacterial domain-containing protein</fullName>
    </recommendedName>
</protein>
<keyword evidence="3" id="KW-0325">Glycoprotein</keyword>
<organism evidence="6">
    <name type="scientific">Desertifilum tharense IPPAS B-1220</name>
    <dbReference type="NCBI Taxonomy" id="1781255"/>
    <lineage>
        <taxon>Bacteria</taxon>
        <taxon>Bacillati</taxon>
        <taxon>Cyanobacteriota</taxon>
        <taxon>Cyanophyceae</taxon>
        <taxon>Desertifilales</taxon>
        <taxon>Desertifilaceae</taxon>
        <taxon>Desertifilum</taxon>
    </lineage>
</organism>
<dbReference type="Pfam" id="PF00353">
    <property type="entry name" value="HemolysinCabind"/>
    <property type="match status" value="4"/>
</dbReference>
<dbReference type="InterPro" id="IPR024881">
    <property type="entry name" value="Tip"/>
</dbReference>
<dbReference type="EMBL" id="MJGC01000075">
    <property type="protein sequence ID" value="OEJ74008.1"/>
    <property type="molecule type" value="Genomic_DNA"/>
</dbReference>
<feature type="domain" description="Peptidase C-terminal archaeal/bacterial" evidence="5">
    <location>
        <begin position="677"/>
        <end position="747"/>
    </location>
</feature>
<dbReference type="Gene3D" id="2.130.10.130">
    <property type="entry name" value="Integrin alpha, N-terminal"/>
    <property type="match status" value="3"/>
</dbReference>